<comment type="pathway">
    <text evidence="2 15">Bacterial outer membrane biogenesis; LPS core biosynthesis.</text>
</comment>
<comment type="function">
    <text evidence="15">Catalyzes the ATP-dependent phosphorylation of the 3-deoxy-D-manno-octulosonic acid (Kdo) residue in Kdo-lipid IV(A) at the 4-OH position.</text>
</comment>
<evidence type="ECO:0000256" key="10">
    <source>
        <dbReference type="ARBA" id="ARBA00022840"/>
    </source>
</evidence>
<protein>
    <recommendedName>
        <fullName evidence="13 15">3-deoxy-D-manno-octulosonic acid kinase</fullName>
        <shortName evidence="15">Kdo kinase</shortName>
        <ecNumber evidence="4 15">2.7.1.166</ecNumber>
    </recommendedName>
</protein>
<evidence type="ECO:0000256" key="6">
    <source>
        <dbReference type="ARBA" id="ARBA00022519"/>
    </source>
</evidence>
<dbReference type="HAMAP" id="MF_00521">
    <property type="entry name" value="KDO_kinase"/>
    <property type="match status" value="1"/>
</dbReference>
<dbReference type="EMBL" id="SWCJ01000004">
    <property type="protein sequence ID" value="TKB56275.1"/>
    <property type="molecule type" value="Genomic_DNA"/>
</dbReference>
<evidence type="ECO:0000256" key="7">
    <source>
        <dbReference type="ARBA" id="ARBA00022679"/>
    </source>
</evidence>
<dbReference type="AlphaFoldDB" id="A0A4U1BPD6"/>
<dbReference type="Gene3D" id="1.10.510.10">
    <property type="entry name" value="Transferase(Phosphotransferase) domain 1"/>
    <property type="match status" value="1"/>
</dbReference>
<evidence type="ECO:0000256" key="3">
    <source>
        <dbReference type="ARBA" id="ARBA00010327"/>
    </source>
</evidence>
<evidence type="ECO:0000256" key="15">
    <source>
        <dbReference type="HAMAP-Rule" id="MF_00521"/>
    </source>
</evidence>
<evidence type="ECO:0000313" key="17">
    <source>
        <dbReference type="Proteomes" id="UP000305675"/>
    </source>
</evidence>
<evidence type="ECO:0000256" key="11">
    <source>
        <dbReference type="ARBA" id="ARBA00022985"/>
    </source>
</evidence>
<accession>A0A4U1BPD6</accession>
<dbReference type="SUPFAM" id="SSF56112">
    <property type="entry name" value="Protein kinase-like (PK-like)"/>
    <property type="match status" value="1"/>
</dbReference>
<evidence type="ECO:0000313" key="16">
    <source>
        <dbReference type="EMBL" id="TKB56275.1"/>
    </source>
</evidence>
<dbReference type="InterPro" id="IPR011009">
    <property type="entry name" value="Kinase-like_dom_sf"/>
</dbReference>
<dbReference type="UniPathway" id="UPA00958"/>
<evidence type="ECO:0000256" key="12">
    <source>
        <dbReference type="ARBA" id="ARBA00023136"/>
    </source>
</evidence>
<evidence type="ECO:0000256" key="4">
    <source>
        <dbReference type="ARBA" id="ARBA00011988"/>
    </source>
</evidence>
<keyword evidence="8 15" id="KW-0547">Nucleotide-binding</keyword>
<dbReference type="InterPro" id="IPR022826">
    <property type="entry name" value="KDO_kinase"/>
</dbReference>
<dbReference type="NCBIfam" id="NF002475">
    <property type="entry name" value="PRK01723.1"/>
    <property type="match status" value="1"/>
</dbReference>
<evidence type="ECO:0000256" key="2">
    <source>
        <dbReference type="ARBA" id="ARBA00004713"/>
    </source>
</evidence>
<gene>
    <name evidence="15" type="primary">kdkA</name>
    <name evidence="16" type="ORF">FCL42_08685</name>
</gene>
<sequence>MQQQAQGKVTLLSADGVQADWRWFDRDWLMQNHHVVGHSSASGRNPAWFLKLDERRAVLRHYYRGGLPGKVIKDWYLWPGLEATRPFKELALLEQLVRLGLPVSKPLAARVERSGLGYRADLITEQLCGCQDLVGALTQGELPKSRWFELGALLRRFHDAGVYHADLNARNILLDENQFFLIDFDRGELRQSEASWQQANLERLKRSLHKEMGRVDGLHWKPEQWQHLMEGYQGKAG</sequence>
<keyword evidence="12 15" id="KW-0472">Membrane</keyword>
<keyword evidence="17" id="KW-1185">Reference proteome</keyword>
<keyword evidence="10 15" id="KW-0067">ATP-binding</keyword>
<keyword evidence="5 15" id="KW-1003">Cell membrane</keyword>
<keyword evidence="6 15" id="KW-0997">Cell inner membrane</keyword>
<organism evidence="16 17">
    <name type="scientific">Ferrimonas aestuarii</name>
    <dbReference type="NCBI Taxonomy" id="2569539"/>
    <lineage>
        <taxon>Bacteria</taxon>
        <taxon>Pseudomonadati</taxon>
        <taxon>Pseudomonadota</taxon>
        <taxon>Gammaproteobacteria</taxon>
        <taxon>Alteromonadales</taxon>
        <taxon>Ferrimonadaceae</taxon>
        <taxon>Ferrimonas</taxon>
    </lineage>
</organism>
<feature type="active site" evidence="15">
    <location>
        <position position="166"/>
    </location>
</feature>
<dbReference type="GO" id="GO:0005886">
    <property type="term" value="C:plasma membrane"/>
    <property type="evidence" value="ECO:0007669"/>
    <property type="project" value="UniProtKB-SubCell"/>
</dbReference>
<comment type="subcellular location">
    <subcellularLocation>
        <location evidence="1 15">Cell inner membrane</location>
        <topology evidence="1 15">Peripheral membrane protein</topology>
        <orientation evidence="1 15">Cytoplasmic side</orientation>
    </subcellularLocation>
</comment>
<dbReference type="RefSeq" id="WP_136863005.1">
    <property type="nucleotide sequence ID" value="NZ_SWCJ01000004.1"/>
</dbReference>
<reference evidence="16 17" key="1">
    <citation type="submission" date="2019-04" db="EMBL/GenBank/DDBJ databases">
        <authorList>
            <person name="Hwang J.C."/>
        </authorList>
    </citation>
    <scope>NUCLEOTIDE SEQUENCE [LARGE SCALE GENOMIC DNA]</scope>
    <source>
        <strain evidence="16 17">IMCC35002</strain>
    </source>
</reference>
<comment type="similarity">
    <text evidence="3 15">Belongs to the protein kinase superfamily. KdkA/RfaP family.</text>
</comment>
<evidence type="ECO:0000256" key="8">
    <source>
        <dbReference type="ARBA" id="ARBA00022741"/>
    </source>
</evidence>
<keyword evidence="7 15" id="KW-0808">Transferase</keyword>
<dbReference type="GO" id="GO:0016301">
    <property type="term" value="F:kinase activity"/>
    <property type="evidence" value="ECO:0007669"/>
    <property type="project" value="UniProtKB-KW"/>
</dbReference>
<dbReference type="GO" id="GO:0016773">
    <property type="term" value="F:phosphotransferase activity, alcohol group as acceptor"/>
    <property type="evidence" value="ECO:0007669"/>
    <property type="project" value="UniProtKB-UniRule"/>
</dbReference>
<name>A0A4U1BPD6_9GAMM</name>
<evidence type="ECO:0000256" key="9">
    <source>
        <dbReference type="ARBA" id="ARBA00022777"/>
    </source>
</evidence>
<comment type="catalytic activity">
    <reaction evidence="14 15">
        <text>an alpha-Kdo-(2-&gt;6)-lipid IVA + ATP = a 4-O-phospho-alpha-Kdo-(2-&gt;6)-lipid IVA + ADP + H(+)</text>
        <dbReference type="Rhea" id="RHEA:74271"/>
        <dbReference type="ChEBI" id="CHEBI:15378"/>
        <dbReference type="ChEBI" id="CHEBI:30616"/>
        <dbReference type="ChEBI" id="CHEBI:176428"/>
        <dbReference type="ChEBI" id="CHEBI:193140"/>
        <dbReference type="ChEBI" id="CHEBI:456216"/>
        <dbReference type="EC" id="2.7.1.166"/>
    </reaction>
</comment>
<keyword evidence="11 15" id="KW-0448">Lipopolysaccharide biosynthesis</keyword>
<dbReference type="GO" id="GO:0009244">
    <property type="term" value="P:lipopolysaccharide core region biosynthetic process"/>
    <property type="evidence" value="ECO:0007669"/>
    <property type="project" value="UniProtKB-UniRule"/>
</dbReference>
<dbReference type="Pfam" id="PF06293">
    <property type="entry name" value="Kdo"/>
    <property type="match status" value="1"/>
</dbReference>
<evidence type="ECO:0000256" key="5">
    <source>
        <dbReference type="ARBA" id="ARBA00022475"/>
    </source>
</evidence>
<evidence type="ECO:0000256" key="1">
    <source>
        <dbReference type="ARBA" id="ARBA00004515"/>
    </source>
</evidence>
<proteinExistence type="inferred from homology"/>
<dbReference type="EC" id="2.7.1.166" evidence="4 15"/>
<dbReference type="Proteomes" id="UP000305675">
    <property type="component" value="Unassembled WGS sequence"/>
</dbReference>
<comment type="caution">
    <text evidence="16">The sequence shown here is derived from an EMBL/GenBank/DDBJ whole genome shotgun (WGS) entry which is preliminary data.</text>
</comment>
<evidence type="ECO:0000256" key="13">
    <source>
        <dbReference type="ARBA" id="ARBA00029511"/>
    </source>
</evidence>
<dbReference type="OrthoDB" id="6854449at2"/>
<dbReference type="GO" id="GO:0005524">
    <property type="term" value="F:ATP binding"/>
    <property type="evidence" value="ECO:0007669"/>
    <property type="project" value="UniProtKB-UniRule"/>
</dbReference>
<keyword evidence="9 15" id="KW-0418">Kinase</keyword>
<evidence type="ECO:0000256" key="14">
    <source>
        <dbReference type="ARBA" id="ARBA00034417"/>
    </source>
</evidence>